<evidence type="ECO:0000256" key="1">
    <source>
        <dbReference type="PROSITE-ProRule" id="PRU00023"/>
    </source>
</evidence>
<reference evidence="2 3" key="1">
    <citation type="submission" date="2024-02" db="EMBL/GenBank/DDBJ databases">
        <authorList>
            <person name="Chen Y."/>
            <person name="Shah S."/>
            <person name="Dougan E. K."/>
            <person name="Thang M."/>
            <person name="Chan C."/>
        </authorList>
    </citation>
    <scope>NUCLEOTIDE SEQUENCE [LARGE SCALE GENOMIC DNA]</scope>
</reference>
<dbReference type="Pfam" id="PF13857">
    <property type="entry name" value="Ank_5"/>
    <property type="match status" value="1"/>
</dbReference>
<dbReference type="InterPro" id="IPR002110">
    <property type="entry name" value="Ankyrin_rpt"/>
</dbReference>
<sequence>MNNGARPLHVAARNGSSDVVERLLAARADPEAQDKSGRVAHGVQGTWGLALGAAVIWKD</sequence>
<dbReference type="EMBL" id="CAXAMN010022618">
    <property type="protein sequence ID" value="CAK9071414.1"/>
    <property type="molecule type" value="Genomic_DNA"/>
</dbReference>
<comment type="caution">
    <text evidence="2">The sequence shown here is derived from an EMBL/GenBank/DDBJ whole genome shotgun (WGS) entry which is preliminary data.</text>
</comment>
<dbReference type="InterPro" id="IPR036770">
    <property type="entry name" value="Ankyrin_rpt-contain_sf"/>
</dbReference>
<name>A0ABP0P6P2_9DINO</name>
<evidence type="ECO:0000313" key="2">
    <source>
        <dbReference type="EMBL" id="CAK9071414.1"/>
    </source>
</evidence>
<feature type="repeat" description="ANK" evidence="1">
    <location>
        <begin position="3"/>
        <end position="35"/>
    </location>
</feature>
<dbReference type="Gene3D" id="1.25.40.20">
    <property type="entry name" value="Ankyrin repeat-containing domain"/>
    <property type="match status" value="1"/>
</dbReference>
<accession>A0ABP0P6P2</accession>
<organism evidence="2 3">
    <name type="scientific">Durusdinium trenchii</name>
    <dbReference type="NCBI Taxonomy" id="1381693"/>
    <lineage>
        <taxon>Eukaryota</taxon>
        <taxon>Sar</taxon>
        <taxon>Alveolata</taxon>
        <taxon>Dinophyceae</taxon>
        <taxon>Suessiales</taxon>
        <taxon>Symbiodiniaceae</taxon>
        <taxon>Durusdinium</taxon>
    </lineage>
</organism>
<dbReference type="PROSITE" id="PS50297">
    <property type="entry name" value="ANK_REP_REGION"/>
    <property type="match status" value="1"/>
</dbReference>
<dbReference type="SMART" id="SM00248">
    <property type="entry name" value="ANK"/>
    <property type="match status" value="1"/>
</dbReference>
<proteinExistence type="predicted"/>
<dbReference type="SUPFAM" id="SSF48403">
    <property type="entry name" value="Ankyrin repeat"/>
    <property type="match status" value="1"/>
</dbReference>
<dbReference type="Proteomes" id="UP001642484">
    <property type="component" value="Unassembled WGS sequence"/>
</dbReference>
<keyword evidence="3" id="KW-1185">Reference proteome</keyword>
<gene>
    <name evidence="2" type="ORF">CCMP2556_LOCUS35101</name>
</gene>
<evidence type="ECO:0000313" key="3">
    <source>
        <dbReference type="Proteomes" id="UP001642484"/>
    </source>
</evidence>
<protein>
    <submittedName>
        <fullName evidence="2">Uncharacterized protein</fullName>
    </submittedName>
</protein>
<keyword evidence="1" id="KW-0040">ANK repeat</keyword>
<dbReference type="PROSITE" id="PS50088">
    <property type="entry name" value="ANK_REPEAT"/>
    <property type="match status" value="1"/>
</dbReference>